<dbReference type="PANTHER" id="PTHR33608">
    <property type="entry name" value="BLL2464 PROTEIN"/>
    <property type="match status" value="1"/>
</dbReference>
<reference evidence="2" key="1">
    <citation type="submission" date="2012-02" db="EMBL/GenBank/DDBJ databases">
        <title>The complete genome of Solitalea canadensis DSM 3403.</title>
        <authorList>
            <consortium name="US DOE Joint Genome Institute (JGI-PGF)"/>
            <person name="Lucas S."/>
            <person name="Copeland A."/>
            <person name="Lapidus A."/>
            <person name="Glavina del Rio T."/>
            <person name="Dalin E."/>
            <person name="Tice H."/>
            <person name="Bruce D."/>
            <person name="Goodwin L."/>
            <person name="Pitluck S."/>
            <person name="Peters L."/>
            <person name="Ovchinnikova G."/>
            <person name="Lu M."/>
            <person name="Kyrpides N."/>
            <person name="Mavromatis K."/>
            <person name="Ivanova N."/>
            <person name="Brettin T."/>
            <person name="Detter J.C."/>
            <person name="Han C."/>
            <person name="Larimer F."/>
            <person name="Land M."/>
            <person name="Hauser L."/>
            <person name="Markowitz V."/>
            <person name="Cheng J.-F."/>
            <person name="Hugenholtz P."/>
            <person name="Woyke T."/>
            <person name="Wu D."/>
            <person name="Spring S."/>
            <person name="Schroeder M."/>
            <person name="Kopitz M."/>
            <person name="Brambilla E."/>
            <person name="Klenk H.-P."/>
            <person name="Eisen J.A."/>
        </authorList>
    </citation>
    <scope>NUCLEOTIDE SEQUENCE</scope>
    <source>
        <strain evidence="2">DSM 3403</strain>
    </source>
</reference>
<feature type="domain" description="DUF58" evidence="1">
    <location>
        <begin position="61"/>
        <end position="248"/>
    </location>
</feature>
<dbReference type="AlphaFoldDB" id="H8KU22"/>
<dbReference type="STRING" id="929556.Solca_1943"/>
<dbReference type="InterPro" id="IPR002881">
    <property type="entry name" value="DUF58"/>
</dbReference>
<gene>
    <name evidence="2" type="ordered locus">Solca_1943</name>
</gene>
<dbReference type="HOGENOM" id="CLU_054927_1_0_10"/>
<dbReference type="Pfam" id="PF01882">
    <property type="entry name" value="DUF58"/>
    <property type="match status" value="1"/>
</dbReference>
<proteinExistence type="predicted"/>
<organism evidence="2 3">
    <name type="scientific">Solitalea canadensis (strain ATCC 29591 / DSM 3403 / JCM 21819 / LMG 8368 / NBRC 15130 / NCIMB 12057 / USAM 9D)</name>
    <name type="common">Flexibacter canadensis</name>
    <dbReference type="NCBI Taxonomy" id="929556"/>
    <lineage>
        <taxon>Bacteria</taxon>
        <taxon>Pseudomonadati</taxon>
        <taxon>Bacteroidota</taxon>
        <taxon>Sphingobacteriia</taxon>
        <taxon>Sphingobacteriales</taxon>
        <taxon>Sphingobacteriaceae</taxon>
        <taxon>Solitalea</taxon>
    </lineage>
</organism>
<dbReference type="EMBL" id="CP003349">
    <property type="protein sequence ID" value="AFD07002.1"/>
    <property type="molecule type" value="Genomic_DNA"/>
</dbReference>
<sequence length="313" mass="36118">MLSFQKKTQTPKTEVAVTLDSLLLQQYHSSSLRFFLHQLSSTVLAGRHLSHIRGRGLDFEDSRIYVPGDDIRNLDWKISARTGKTHTKVFNEEKDKVLLVMVDQTSGMFFGTINKTKSVVAAELGALIGFSTLDNGDRFGGIVFNETDSFLLRPSKMKSSLTRFLQVLTDYNQNLVKTKSYSAESEKYTENILKQLASLTSQNMMVALVSDFRRLKNETYEHLAHLRMHNDVILFHVYDPFEWQLPEQEFIYSNGKRQIRVKNNQKSLIRKINKHFSDSRNDFFDKISGLKIPVIHINTEEPVAEQFGKWFAK</sequence>
<dbReference type="PANTHER" id="PTHR33608:SF12">
    <property type="entry name" value="DUF58 DOMAIN-CONTAINING PROTEIN"/>
    <property type="match status" value="1"/>
</dbReference>
<dbReference type="RefSeq" id="WP_014680229.1">
    <property type="nucleotide sequence ID" value="NC_017770.1"/>
</dbReference>
<dbReference type="KEGG" id="scn:Solca_1943"/>
<dbReference type="Proteomes" id="UP000007590">
    <property type="component" value="Chromosome"/>
</dbReference>
<keyword evidence="3" id="KW-1185">Reference proteome</keyword>
<name>H8KU22_SOLCM</name>
<evidence type="ECO:0000313" key="2">
    <source>
        <dbReference type="EMBL" id="AFD07002.1"/>
    </source>
</evidence>
<dbReference type="OrthoDB" id="9776116at2"/>
<protein>
    <recommendedName>
        <fullName evidence="1">DUF58 domain-containing protein</fullName>
    </recommendedName>
</protein>
<dbReference type="eggNOG" id="COG1721">
    <property type="taxonomic scope" value="Bacteria"/>
</dbReference>
<evidence type="ECO:0000313" key="3">
    <source>
        <dbReference type="Proteomes" id="UP000007590"/>
    </source>
</evidence>
<accession>H8KU22</accession>
<evidence type="ECO:0000259" key="1">
    <source>
        <dbReference type="Pfam" id="PF01882"/>
    </source>
</evidence>